<dbReference type="PATRIC" id="fig|1254432.3.peg.4359"/>
<evidence type="ECO:0000313" key="3">
    <source>
        <dbReference type="Proteomes" id="UP000014803"/>
    </source>
</evidence>
<dbReference type="eggNOG" id="COG5351">
    <property type="taxonomic scope" value="Bacteria"/>
</dbReference>
<reference evidence="2 3" key="1">
    <citation type="journal article" date="2013" name="Sci. Rep.">
        <title>Extraordinary expansion of a Sorangium cellulosum genome from an alkaline milieu.</title>
        <authorList>
            <person name="Han K."/>
            <person name="Li Z.F."/>
            <person name="Peng R."/>
            <person name="Zhu L.P."/>
            <person name="Zhou T."/>
            <person name="Wang L.G."/>
            <person name="Li S.G."/>
            <person name="Zhang X.B."/>
            <person name="Hu W."/>
            <person name="Wu Z.H."/>
            <person name="Qin N."/>
            <person name="Li Y.Z."/>
        </authorList>
    </citation>
    <scope>NUCLEOTIDE SEQUENCE [LARGE SCALE GENOMIC DNA]</scope>
    <source>
        <strain evidence="2 3">So0157-2</strain>
    </source>
</reference>
<sequence length="336" mass="37148">MDLAYFGPGKHFAFPYKDKAARETLVVVLKYTFKIGPSGRAEFDEDAAAPSPIDEYNGTDASRASIRRPSDLYEHKPGTDVILVGHAHAPLRGSATHVDVSLRVGPIAKTVRAHGPRVWKQGLRGGLAPGPTRPIQEPVPLLYELAWGGLDLSDPERPVGEPRNLVGRGVAPDPAKLVGQPAAQLEDPAHPLDGRSPAPASFGAIHRHWQPRAAFAGTYDDAWMESKMPLPPDDYDPRFNVSVPHDQWSPAPLRGDEPIEIRGATPEGLWRFQLPRIAPGFSSRARGARAEHRSHLDTIFIDADRSRVELTWRAQVPMPRKYELLERVYIVEKQIV</sequence>
<dbReference type="Pfam" id="PF09937">
    <property type="entry name" value="DUF2169"/>
    <property type="match status" value="1"/>
</dbReference>
<dbReference type="OrthoDB" id="233093at2"/>
<gene>
    <name evidence="2" type="ORF">SCE1572_19265</name>
</gene>
<feature type="domain" description="DUF2169" evidence="1">
    <location>
        <begin position="22"/>
        <end position="313"/>
    </location>
</feature>
<dbReference type="RefSeq" id="WP_020735791.1">
    <property type="nucleotide sequence ID" value="NC_021658.1"/>
</dbReference>
<dbReference type="STRING" id="1254432.SCE1572_19265"/>
<evidence type="ECO:0000313" key="2">
    <source>
        <dbReference type="EMBL" id="AGP36441.1"/>
    </source>
</evidence>
<dbReference type="HOGENOM" id="CLU_045796_0_0_7"/>
<organism evidence="2 3">
    <name type="scientific">Sorangium cellulosum So0157-2</name>
    <dbReference type="NCBI Taxonomy" id="1254432"/>
    <lineage>
        <taxon>Bacteria</taxon>
        <taxon>Pseudomonadati</taxon>
        <taxon>Myxococcota</taxon>
        <taxon>Polyangia</taxon>
        <taxon>Polyangiales</taxon>
        <taxon>Polyangiaceae</taxon>
        <taxon>Sorangium</taxon>
    </lineage>
</organism>
<protein>
    <recommendedName>
        <fullName evidence="1">DUF2169 domain-containing protein</fullName>
    </recommendedName>
</protein>
<dbReference type="Proteomes" id="UP000014803">
    <property type="component" value="Chromosome"/>
</dbReference>
<name>S4XVU1_SORCE</name>
<dbReference type="KEGG" id="scu:SCE1572_19265"/>
<accession>S4XVU1</accession>
<dbReference type="InterPro" id="IPR018683">
    <property type="entry name" value="DUF2169"/>
</dbReference>
<evidence type="ECO:0000259" key="1">
    <source>
        <dbReference type="Pfam" id="PF09937"/>
    </source>
</evidence>
<dbReference type="AlphaFoldDB" id="S4XVU1"/>
<proteinExistence type="predicted"/>
<dbReference type="EMBL" id="CP003969">
    <property type="protein sequence ID" value="AGP36441.1"/>
    <property type="molecule type" value="Genomic_DNA"/>
</dbReference>